<dbReference type="EMBL" id="CP116394">
    <property type="protein sequence ID" value="WCE46402.1"/>
    <property type="molecule type" value="Genomic_DNA"/>
</dbReference>
<protein>
    <recommendedName>
        <fullName evidence="4">Phage tail tape measure protein</fullName>
    </recommendedName>
</protein>
<organism evidence="2 3">
    <name type="scientific">Winkia neuii subsp. anitrata</name>
    <dbReference type="NCBI Taxonomy" id="29318"/>
    <lineage>
        <taxon>Bacteria</taxon>
        <taxon>Bacillati</taxon>
        <taxon>Actinomycetota</taxon>
        <taxon>Actinomycetes</taxon>
        <taxon>Actinomycetales</taxon>
        <taxon>Actinomycetaceae</taxon>
        <taxon>Winkia</taxon>
    </lineage>
</organism>
<evidence type="ECO:0008006" key="4">
    <source>
        <dbReference type="Google" id="ProtNLM"/>
    </source>
</evidence>
<feature type="transmembrane region" description="Helical" evidence="1">
    <location>
        <begin position="266"/>
        <end position="288"/>
    </location>
</feature>
<keyword evidence="1" id="KW-0472">Membrane</keyword>
<feature type="transmembrane region" description="Helical" evidence="1">
    <location>
        <begin position="300"/>
        <end position="319"/>
    </location>
</feature>
<evidence type="ECO:0000313" key="2">
    <source>
        <dbReference type="EMBL" id="WCE46402.1"/>
    </source>
</evidence>
<dbReference type="AlphaFoldDB" id="A0AB38XQ08"/>
<name>A0AB38XQ08_9ACTO</name>
<feature type="transmembrane region" description="Helical" evidence="1">
    <location>
        <begin position="325"/>
        <end position="346"/>
    </location>
</feature>
<reference evidence="2" key="1">
    <citation type="submission" date="2023-01" db="EMBL/GenBank/DDBJ databases">
        <title>Comparative Genomic Analysis of the Clinically-Derived Winkia Strain NY0527 Provides Evidence into the Taxonomic Reassignment of Winkia neuii and Characterizes Their Virulence Traits.</title>
        <authorList>
            <person name="Cai X."/>
            <person name="Peng Y."/>
            <person name="Li M."/>
            <person name="Qiu Y."/>
            <person name="Wang Y."/>
            <person name="Xu L."/>
            <person name="Hou Q."/>
        </authorList>
    </citation>
    <scope>NUCLEOTIDE SEQUENCE</scope>
    <source>
        <strain evidence="2">NY0527</strain>
    </source>
</reference>
<dbReference type="RefSeq" id="WP_004806609.1">
    <property type="nucleotide sequence ID" value="NZ_CP116394.1"/>
</dbReference>
<dbReference type="Proteomes" id="UP001211044">
    <property type="component" value="Chromosome"/>
</dbReference>
<gene>
    <name evidence="2" type="ORF">PIG85_01795</name>
</gene>
<sequence>MGKTAIVSVRILGDAAGAKRATKETESALGKLEGKLKGITAPAALAGGAVAAMATQAGRAASNLQQSTGAVATVFKDQAKQVENFAASAATTMGLSANQYQEMASVMGSQLKNLGVNQDQLVGKTSDLIRLGSDLAATYGGETSEAVQALSALMRGEADPIERYGVSIKKNDINARMAKEGLTGLTGAALKQAETQTMLKMLYEQTSDAQGQFKRETDSEAGSRQILNAQYENTKAKLGETLLPIMTKANEVLLSAVSFAGRHTTAVGILAGAIGTAAAVVIGLNAALKIHTAVSNAAKLATMGVAAASKIWAGAQWLLNVALNANPVGLLVAGIGLLIGAFVLAYNKSETFRNAVHWLGEKIKSVWENYIKPFWDKISGAWSAVSNWYSTGHAGAHFSANGPTWELVSTHAAYFSTQQRPQSEGKNINITVNGALDPVGVANQIKGILDSQSLRLAGGRTW</sequence>
<accession>A0AB38XQ08</accession>
<evidence type="ECO:0000256" key="1">
    <source>
        <dbReference type="SAM" id="Phobius"/>
    </source>
</evidence>
<evidence type="ECO:0000313" key="3">
    <source>
        <dbReference type="Proteomes" id="UP001211044"/>
    </source>
</evidence>
<proteinExistence type="predicted"/>
<dbReference type="KEGG" id="wne:PIG85_01795"/>
<keyword evidence="1" id="KW-1133">Transmembrane helix</keyword>
<keyword evidence="1" id="KW-0812">Transmembrane</keyword>